<sequence length="116" mass="13161">MELLTRKKPTSFVANKSEEPISIIPHFISSVNDRTLFDVINFKAASEDEIKEVEVVAKIAVKCLDQSNRKRPTMSEVAQQLPPIPVDNAKPKFEEARNCPEPNSNRLESVPQLRFQ</sequence>
<gene>
    <name evidence="4" type="ORF">ACJRO7_016875</name>
</gene>
<name>A0ABD3KPK7_EUCGL</name>
<dbReference type="Gene3D" id="1.10.510.10">
    <property type="entry name" value="Transferase(Phosphotransferase) domain 1"/>
    <property type="match status" value="1"/>
</dbReference>
<organism evidence="4 5">
    <name type="scientific">Eucalyptus globulus</name>
    <name type="common">Tasmanian blue gum</name>
    <dbReference type="NCBI Taxonomy" id="34317"/>
    <lineage>
        <taxon>Eukaryota</taxon>
        <taxon>Viridiplantae</taxon>
        <taxon>Streptophyta</taxon>
        <taxon>Embryophyta</taxon>
        <taxon>Tracheophyta</taxon>
        <taxon>Spermatophyta</taxon>
        <taxon>Magnoliopsida</taxon>
        <taxon>eudicotyledons</taxon>
        <taxon>Gunneridae</taxon>
        <taxon>Pentapetalae</taxon>
        <taxon>rosids</taxon>
        <taxon>malvids</taxon>
        <taxon>Myrtales</taxon>
        <taxon>Myrtaceae</taxon>
        <taxon>Myrtoideae</taxon>
        <taxon>Eucalypteae</taxon>
        <taxon>Eucalyptus</taxon>
    </lineage>
</organism>
<dbReference type="InterPro" id="IPR045274">
    <property type="entry name" value="WAK-like"/>
</dbReference>
<evidence type="ECO:0000313" key="5">
    <source>
        <dbReference type="Proteomes" id="UP001634007"/>
    </source>
</evidence>
<evidence type="ECO:0000256" key="1">
    <source>
        <dbReference type="ARBA" id="ARBA00022741"/>
    </source>
</evidence>
<reference evidence="4 5" key="1">
    <citation type="submission" date="2024-11" db="EMBL/GenBank/DDBJ databases">
        <title>Chromosome-level genome assembly of Eucalyptus globulus Labill. provides insights into its genome evolution.</title>
        <authorList>
            <person name="Li X."/>
        </authorList>
    </citation>
    <scope>NUCLEOTIDE SEQUENCE [LARGE SCALE GENOMIC DNA]</scope>
    <source>
        <strain evidence="4">CL2024</strain>
        <tissue evidence="4">Fresh tender leaves</tissue>
    </source>
</reference>
<proteinExistence type="predicted"/>
<accession>A0ABD3KPK7</accession>
<keyword evidence="1" id="KW-0547">Nucleotide-binding</keyword>
<dbReference type="PANTHER" id="PTHR27005:SF315">
    <property type="entry name" value="PROTEIN KINASE DOMAIN-CONTAINING PROTEIN"/>
    <property type="match status" value="1"/>
</dbReference>
<dbReference type="GO" id="GO:0005524">
    <property type="term" value="F:ATP binding"/>
    <property type="evidence" value="ECO:0007669"/>
    <property type="project" value="UniProtKB-KW"/>
</dbReference>
<protein>
    <submittedName>
        <fullName evidence="4">Uncharacterized protein</fullName>
    </submittedName>
</protein>
<comment type="caution">
    <text evidence="4">The sequence shown here is derived from an EMBL/GenBank/DDBJ whole genome shotgun (WGS) entry which is preliminary data.</text>
</comment>
<feature type="compositionally biased region" description="Basic and acidic residues" evidence="3">
    <location>
        <begin position="89"/>
        <end position="98"/>
    </location>
</feature>
<feature type="region of interest" description="Disordered" evidence="3">
    <location>
        <begin position="69"/>
        <end position="116"/>
    </location>
</feature>
<keyword evidence="5" id="KW-1185">Reference proteome</keyword>
<evidence type="ECO:0000313" key="4">
    <source>
        <dbReference type="EMBL" id="KAL3741312.1"/>
    </source>
</evidence>
<dbReference type="EMBL" id="JBJKBG010000004">
    <property type="protein sequence ID" value="KAL3741312.1"/>
    <property type="molecule type" value="Genomic_DNA"/>
</dbReference>
<evidence type="ECO:0000256" key="2">
    <source>
        <dbReference type="ARBA" id="ARBA00022840"/>
    </source>
</evidence>
<keyword evidence="2" id="KW-0067">ATP-binding</keyword>
<evidence type="ECO:0000256" key="3">
    <source>
        <dbReference type="SAM" id="MobiDB-lite"/>
    </source>
</evidence>
<dbReference type="Proteomes" id="UP001634007">
    <property type="component" value="Unassembled WGS sequence"/>
</dbReference>
<dbReference type="AlphaFoldDB" id="A0ABD3KPK7"/>
<dbReference type="PANTHER" id="PTHR27005">
    <property type="entry name" value="WALL-ASSOCIATED RECEPTOR KINASE-LIKE 21"/>
    <property type="match status" value="1"/>
</dbReference>